<dbReference type="KEGG" id="cbi:CLJ_B1100"/>
<dbReference type="InterPro" id="IPR020449">
    <property type="entry name" value="Tscrpt_reg_AraC-type_HTH"/>
</dbReference>
<keyword evidence="1" id="KW-0805">Transcription regulation</keyword>
<dbReference type="SMART" id="SM00342">
    <property type="entry name" value="HTH_ARAC"/>
    <property type="match status" value="1"/>
</dbReference>
<dbReference type="PROSITE" id="PS01124">
    <property type="entry name" value="HTH_ARAC_FAMILY_2"/>
    <property type="match status" value="1"/>
</dbReference>
<evidence type="ECO:0000256" key="1">
    <source>
        <dbReference type="ARBA" id="ARBA00023015"/>
    </source>
</evidence>
<keyword evidence="3" id="KW-0804">Transcription</keyword>
<dbReference type="Pfam" id="PF12833">
    <property type="entry name" value="HTH_18"/>
    <property type="match status" value="1"/>
</dbReference>
<accession>A0A3F2ZYA0</accession>
<dbReference type="PANTHER" id="PTHR47893">
    <property type="entry name" value="REGULATORY PROTEIN PCHR"/>
    <property type="match status" value="1"/>
</dbReference>
<dbReference type="InterPro" id="IPR018062">
    <property type="entry name" value="HTH_AraC-typ_CS"/>
</dbReference>
<dbReference type="EMBL" id="CP001083">
    <property type="protein sequence ID" value="ACQ54896.1"/>
    <property type="molecule type" value="Genomic_DNA"/>
</dbReference>
<evidence type="ECO:0000313" key="6">
    <source>
        <dbReference type="Proteomes" id="UP000002333"/>
    </source>
</evidence>
<dbReference type="PROSITE" id="PS00041">
    <property type="entry name" value="HTH_ARAC_FAMILY_1"/>
    <property type="match status" value="1"/>
</dbReference>
<evidence type="ECO:0000256" key="3">
    <source>
        <dbReference type="ARBA" id="ARBA00023163"/>
    </source>
</evidence>
<dbReference type="RefSeq" id="WP_012721342.1">
    <property type="nucleotide sequence ID" value="NC_012658.1"/>
</dbReference>
<sequence>MELCTAKQYEIKSSKANDSCICDGFNKIYNKGCGQYSYQIPQEIGSGHLKQLLSCENARIMEFDMNLLKQVEINGTSGVPHIDMLFCLGDDLQWELPQTGKRFEMMSGESYLGTSEETVKRCIYPAKCDVKLIEIKMPLKKMKDNIDKICKDSGFYNYFSEKVWCDNLKITPSINAILHQMLKCSYEESLRYLYMEGKLMELVAVYLNEVMYQSRGISKSISLSKDDIKSIYKAKDILDRSITQKITLSYLSKEVCLNEFKLKKGFKEVFRMPVYTYLLDKRLELAKLFLEEKKFRVSDVANLVGYGNMSHFAAAFRRKYGINPSEYIKDISK</sequence>
<proteinExistence type="predicted"/>
<dbReference type="GO" id="GO:0003700">
    <property type="term" value="F:DNA-binding transcription factor activity"/>
    <property type="evidence" value="ECO:0007669"/>
    <property type="project" value="InterPro"/>
</dbReference>
<dbReference type="GO" id="GO:0043565">
    <property type="term" value="F:sequence-specific DNA binding"/>
    <property type="evidence" value="ECO:0007669"/>
    <property type="project" value="InterPro"/>
</dbReference>
<dbReference type="InterPro" id="IPR053142">
    <property type="entry name" value="PchR_regulatory_protein"/>
</dbReference>
<feature type="domain" description="HTH araC/xylS-type" evidence="4">
    <location>
        <begin position="232"/>
        <end position="330"/>
    </location>
</feature>
<evidence type="ECO:0000256" key="2">
    <source>
        <dbReference type="ARBA" id="ARBA00023125"/>
    </source>
</evidence>
<dbReference type="InterPro" id="IPR009057">
    <property type="entry name" value="Homeodomain-like_sf"/>
</dbReference>
<evidence type="ECO:0000259" key="4">
    <source>
        <dbReference type="PROSITE" id="PS01124"/>
    </source>
</evidence>
<dbReference type="InterPro" id="IPR018060">
    <property type="entry name" value="HTH_AraC"/>
</dbReference>
<dbReference type="PRINTS" id="PR00032">
    <property type="entry name" value="HTHARAC"/>
</dbReference>
<protein>
    <submittedName>
        <fullName evidence="5">Transcriptional regulator, AraC family</fullName>
    </submittedName>
</protein>
<organism evidence="5 6">
    <name type="scientific">Clostridium botulinum (strain 657 / Type Ba4)</name>
    <dbReference type="NCBI Taxonomy" id="515621"/>
    <lineage>
        <taxon>Bacteria</taxon>
        <taxon>Bacillati</taxon>
        <taxon>Bacillota</taxon>
        <taxon>Clostridia</taxon>
        <taxon>Eubacteriales</taxon>
        <taxon>Clostridiaceae</taxon>
        <taxon>Clostridium</taxon>
    </lineage>
</organism>
<gene>
    <name evidence="5" type="ordered locus">CLJ_B1100</name>
</gene>
<dbReference type="SUPFAM" id="SSF46689">
    <property type="entry name" value="Homeodomain-like"/>
    <property type="match status" value="1"/>
</dbReference>
<reference evidence="5 6" key="1">
    <citation type="journal article" date="2007" name="PLoS ONE">
        <title>Analysis of the neurotoxin complex genes in Clostridium botulinum A1-A4 and B1 strains: BoNT/A3, /Ba4 and /B1 clusters are located within plasmids.</title>
        <authorList>
            <person name="Smith T.J."/>
            <person name="Hill K.K."/>
            <person name="Foley B.T."/>
            <person name="Detter J.C."/>
            <person name="Munk A.C."/>
            <person name="Bruce D.C."/>
            <person name="Doggett N.A."/>
            <person name="Smith L.A."/>
            <person name="Marks J.D."/>
            <person name="Xie G."/>
            <person name="Brettin T.S."/>
        </authorList>
    </citation>
    <scope>NUCLEOTIDE SEQUENCE [LARGE SCALE GENOMIC DNA]</scope>
    <source>
        <strain evidence="6">657 / Type Ba4</strain>
    </source>
</reference>
<dbReference type="AlphaFoldDB" id="A0A3F2ZYA0"/>
<evidence type="ECO:0000313" key="5">
    <source>
        <dbReference type="EMBL" id="ACQ54896.1"/>
    </source>
</evidence>
<dbReference type="Gene3D" id="1.10.10.60">
    <property type="entry name" value="Homeodomain-like"/>
    <property type="match status" value="2"/>
</dbReference>
<reference evidence="6" key="2">
    <citation type="submission" date="2008-05" db="EMBL/GenBank/DDBJ databases">
        <title>Genome sequence of Clostridium botulinum Ba4 strain 657.</title>
        <authorList>
            <person name="Shrivastava S."/>
            <person name="Brown J.L."/>
            <person name="Bruce D."/>
            <person name="Detter C."/>
            <person name="Munk C."/>
            <person name="Smith L.A."/>
            <person name="Smith T.J."/>
            <person name="Sutton G."/>
            <person name="Brettin T.S."/>
        </authorList>
    </citation>
    <scope>NUCLEOTIDE SEQUENCE [LARGE SCALE GENOMIC DNA]</scope>
    <source>
        <strain evidence="6">657 / Type Ba4</strain>
    </source>
</reference>
<keyword evidence="2" id="KW-0238">DNA-binding</keyword>
<dbReference type="Proteomes" id="UP000002333">
    <property type="component" value="Chromosome"/>
</dbReference>
<dbReference type="PANTHER" id="PTHR47893:SF1">
    <property type="entry name" value="REGULATORY PROTEIN PCHR"/>
    <property type="match status" value="1"/>
</dbReference>
<name>A0A3F2ZYA0_CLOB6</name>